<evidence type="ECO:0000313" key="9">
    <source>
        <dbReference type="Proteomes" id="UP001516400"/>
    </source>
</evidence>
<organism evidence="8 9">
    <name type="scientific">Cryptolaemus montrouzieri</name>
    <dbReference type="NCBI Taxonomy" id="559131"/>
    <lineage>
        <taxon>Eukaryota</taxon>
        <taxon>Metazoa</taxon>
        <taxon>Ecdysozoa</taxon>
        <taxon>Arthropoda</taxon>
        <taxon>Hexapoda</taxon>
        <taxon>Insecta</taxon>
        <taxon>Pterygota</taxon>
        <taxon>Neoptera</taxon>
        <taxon>Endopterygota</taxon>
        <taxon>Coleoptera</taxon>
        <taxon>Polyphaga</taxon>
        <taxon>Cucujiformia</taxon>
        <taxon>Coccinelloidea</taxon>
        <taxon>Coccinellidae</taxon>
        <taxon>Scymninae</taxon>
        <taxon>Scymnini</taxon>
        <taxon>Cryptolaemus</taxon>
    </lineage>
</organism>
<dbReference type="Gene3D" id="2.60.120.260">
    <property type="entry name" value="Galactose-binding domain-like"/>
    <property type="match status" value="1"/>
</dbReference>
<sequence length="391" mass="42772">MSALKQEEVDEANTSRSSSKKNCEQPKARSLVSIFRRESNSSVGEVEGEANSESRSGFRRLSSVLFGEEQISTKSSGSSGVNRNPHCIFPVGRSRRPSFLLDSEVFDERENRQLVRCQNDSAMDPSCCVVPTRSPKCPGLLPCLIGLGAIIIIAVPLGKILGCMKRDISSIHHEMSDIKKQMGYVETEDPNSPVAKLSKECGAAIKYVVKEELNNFDADKTGKTDFALESAGGRIVRTINTENYGSSVGFLGLTLCEGSNGPRAMIQANTAPGECWAFKGSKGVALIKLLGKVRIDAISLEHISSRISPTGRLDTAPREFSVYGLTDSKNSKTLLGRFEYKKDSDLIQIFPIKSGCQGPFEYVELHIESNHGSPDYTCVYRFRVHGTLDSL</sequence>
<comment type="subcellular location">
    <subcellularLocation>
        <location evidence="1">Membrane</location>
    </subcellularLocation>
</comment>
<accession>A0ABD2N1B2</accession>
<dbReference type="AlphaFoldDB" id="A0ABD2N1B2"/>
<dbReference type="Pfam" id="PF07738">
    <property type="entry name" value="Sad1_UNC"/>
    <property type="match status" value="1"/>
</dbReference>
<evidence type="ECO:0000313" key="8">
    <source>
        <dbReference type="EMBL" id="KAL3272439.1"/>
    </source>
</evidence>
<feature type="domain" description="SUN" evidence="7">
    <location>
        <begin position="232"/>
        <end position="389"/>
    </location>
</feature>
<gene>
    <name evidence="8" type="ORF">HHI36_013920</name>
</gene>
<keyword evidence="3" id="KW-1133">Transmembrane helix</keyword>
<feature type="region of interest" description="Disordered" evidence="6">
    <location>
        <begin position="1"/>
        <end position="28"/>
    </location>
</feature>
<evidence type="ECO:0000256" key="3">
    <source>
        <dbReference type="ARBA" id="ARBA00022989"/>
    </source>
</evidence>
<evidence type="ECO:0000259" key="7">
    <source>
        <dbReference type="PROSITE" id="PS51469"/>
    </source>
</evidence>
<dbReference type="EMBL" id="JABFTP020000062">
    <property type="protein sequence ID" value="KAL3272439.1"/>
    <property type="molecule type" value="Genomic_DNA"/>
</dbReference>
<keyword evidence="9" id="KW-1185">Reference proteome</keyword>
<dbReference type="GO" id="GO:0005635">
    <property type="term" value="C:nuclear envelope"/>
    <property type="evidence" value="ECO:0007669"/>
    <property type="project" value="UniProtKB-ARBA"/>
</dbReference>
<name>A0ABD2N1B2_9CUCU</name>
<dbReference type="FunFam" id="2.60.120.260:FF:000009">
    <property type="entry name" value="SUN domain-containing protein 1 isoform X1"/>
    <property type="match status" value="1"/>
</dbReference>
<proteinExistence type="predicted"/>
<evidence type="ECO:0000256" key="6">
    <source>
        <dbReference type="SAM" id="MobiDB-lite"/>
    </source>
</evidence>
<dbReference type="PANTHER" id="PTHR12911:SF8">
    <property type="entry name" value="KLAROID PROTEIN-RELATED"/>
    <property type="match status" value="1"/>
</dbReference>
<dbReference type="InterPro" id="IPR045119">
    <property type="entry name" value="SUN1-5"/>
</dbReference>
<evidence type="ECO:0000256" key="2">
    <source>
        <dbReference type="ARBA" id="ARBA00022692"/>
    </source>
</evidence>
<evidence type="ECO:0000256" key="4">
    <source>
        <dbReference type="ARBA" id="ARBA00023054"/>
    </source>
</evidence>
<evidence type="ECO:0000256" key="1">
    <source>
        <dbReference type="ARBA" id="ARBA00004370"/>
    </source>
</evidence>
<keyword evidence="5" id="KW-0472">Membrane</keyword>
<reference evidence="8 9" key="1">
    <citation type="journal article" date="2021" name="BMC Biol.">
        <title>Horizontally acquired antibacterial genes associated with adaptive radiation of ladybird beetles.</title>
        <authorList>
            <person name="Li H.S."/>
            <person name="Tang X.F."/>
            <person name="Huang Y.H."/>
            <person name="Xu Z.Y."/>
            <person name="Chen M.L."/>
            <person name="Du X.Y."/>
            <person name="Qiu B.Y."/>
            <person name="Chen P.T."/>
            <person name="Zhang W."/>
            <person name="Slipinski A."/>
            <person name="Escalona H.E."/>
            <person name="Waterhouse R.M."/>
            <person name="Zwick A."/>
            <person name="Pang H."/>
        </authorList>
    </citation>
    <scope>NUCLEOTIDE SEQUENCE [LARGE SCALE GENOMIC DNA]</scope>
    <source>
        <strain evidence="8">SYSU2018</strain>
    </source>
</reference>
<protein>
    <recommendedName>
        <fullName evidence="7">SUN domain-containing protein</fullName>
    </recommendedName>
</protein>
<dbReference type="PANTHER" id="PTHR12911">
    <property type="entry name" value="SAD1/UNC-84-LIKE PROTEIN-RELATED"/>
    <property type="match status" value="1"/>
</dbReference>
<comment type="caution">
    <text evidence="8">The sequence shown here is derived from an EMBL/GenBank/DDBJ whole genome shotgun (WGS) entry which is preliminary data.</text>
</comment>
<dbReference type="GO" id="GO:0016020">
    <property type="term" value="C:membrane"/>
    <property type="evidence" value="ECO:0007669"/>
    <property type="project" value="UniProtKB-SubCell"/>
</dbReference>
<keyword evidence="2" id="KW-0812">Transmembrane</keyword>
<keyword evidence="4" id="KW-0175">Coiled coil</keyword>
<evidence type="ECO:0000256" key="5">
    <source>
        <dbReference type="ARBA" id="ARBA00023136"/>
    </source>
</evidence>
<dbReference type="InterPro" id="IPR012919">
    <property type="entry name" value="SUN_dom"/>
</dbReference>
<dbReference type="Proteomes" id="UP001516400">
    <property type="component" value="Unassembled WGS sequence"/>
</dbReference>
<dbReference type="PROSITE" id="PS51469">
    <property type="entry name" value="SUN"/>
    <property type="match status" value="1"/>
</dbReference>